<dbReference type="PROSITE" id="PS00108">
    <property type="entry name" value="PROTEIN_KINASE_ST"/>
    <property type="match status" value="1"/>
</dbReference>
<evidence type="ECO:0000256" key="1">
    <source>
        <dbReference type="ARBA" id="ARBA00022741"/>
    </source>
</evidence>
<feature type="transmembrane region" description="Helical" evidence="5">
    <location>
        <begin position="226"/>
        <end position="245"/>
    </location>
</feature>
<keyword evidence="5" id="KW-1133">Transmembrane helix</keyword>
<dbReference type="Gene3D" id="1.10.510.10">
    <property type="entry name" value="Transferase(Phosphotransferase) domain 1"/>
    <property type="match status" value="1"/>
</dbReference>
<dbReference type="PROSITE" id="PS50011">
    <property type="entry name" value="PROTEIN_KINASE_DOM"/>
    <property type="match status" value="1"/>
</dbReference>
<dbReference type="PANTHER" id="PTHR44329">
    <property type="entry name" value="SERINE/THREONINE-PROTEIN KINASE TNNI3K-RELATED"/>
    <property type="match status" value="1"/>
</dbReference>
<dbReference type="InterPro" id="IPR000719">
    <property type="entry name" value="Prot_kinase_dom"/>
</dbReference>
<accession>A0ABN9VEE9</accession>
<proteinExistence type="predicted"/>
<dbReference type="SUPFAM" id="SSF56112">
    <property type="entry name" value="Protein kinase-like (PK-like)"/>
    <property type="match status" value="1"/>
</dbReference>
<reference evidence="7" key="1">
    <citation type="submission" date="2023-10" db="EMBL/GenBank/DDBJ databases">
        <authorList>
            <person name="Chen Y."/>
            <person name="Shah S."/>
            <person name="Dougan E. K."/>
            <person name="Thang M."/>
            <person name="Chan C."/>
        </authorList>
    </citation>
    <scope>NUCLEOTIDE SEQUENCE [LARGE SCALE GENOMIC DNA]</scope>
</reference>
<dbReference type="InterPro" id="IPR017441">
    <property type="entry name" value="Protein_kinase_ATP_BS"/>
</dbReference>
<sequence length="828" mass="90705">MSGSHSGGRRWRTRYDEVCACCRWERYRNGVDRFALRFEDPMLEAGFVKGNKARLSHHVVLMMALFTVVGLAAITTHKYWDEDQYATNEAWELSRLQMLMHFAVVVSFNVCFGSGALLAKYNIIGTLGLEIAVVIACSIVVMALPLITKHYLARAFGYDDTKAIWGLDLSPTDGNLVLYIDCVVTAVHLCVPVRWAILAPFEVIAFLAFTGPVLTLGSPAVRTAHFNMVGLLALTVFAAVGKRAFERQERAMFAGFLAEKQRRFQAEFLLSRLGRRESAAGREDVGSERSLAMSRPETTRSAFAFDGDGLGGESMNQMRAIGLREQWLIANGEVELVGGRVLGKGGFGIVVPGLYHNTLVAVKAVKEGIPQKGLPALCNELKILRRLRHPNIVFFYGACMDVTLSKLCLVLEFVDGVSLGVFVRGLCRGPDQSEDSRRRALGAMALDRSASARSSIVCDILNVLRYLHSREPAVVHGDLKDSNVFVKERLSRSGRTSFHAKLLDFGLSRIITRSAKPLGGTLRWMAPELVLRRAIPPDGAADCYSFGLLTYFIVRGSLPFEGMNAELMLKRLGHGQSPSLSWPEHADELTQVCRPVVEQCTKAMPALRPTAQQVSNELTSMLNKVAKRVMDTAVETLTPGKASSGRTTPPGTNTTDECDSDDPACKDLTWLGGVVEVRQASSSSIRSFVPGMGSRFFPPVSEHSLLQPGRATNGATAELPSSPGNERGQLAHPQYHPTPLSTQVLTLSYLLMQWNVPVPNGACCWLHGALATFDRLRNELGRRPCCMRQRDVFCGQCGSCGLLLLQGMSVCEFCEGPESSTLSTTFSV</sequence>
<evidence type="ECO:0000256" key="2">
    <source>
        <dbReference type="ARBA" id="ARBA00022840"/>
    </source>
</evidence>
<keyword evidence="2 3" id="KW-0067">ATP-binding</keyword>
<dbReference type="PROSITE" id="PS00107">
    <property type="entry name" value="PROTEIN_KINASE_ATP"/>
    <property type="match status" value="1"/>
</dbReference>
<keyword evidence="5" id="KW-0812">Transmembrane</keyword>
<feature type="compositionally biased region" description="Polar residues" evidence="4">
    <location>
        <begin position="644"/>
        <end position="655"/>
    </location>
</feature>
<dbReference type="InterPro" id="IPR051681">
    <property type="entry name" value="Ser/Thr_Kinases-Pseudokinases"/>
</dbReference>
<keyword evidence="1 3" id="KW-0547">Nucleotide-binding</keyword>
<keyword evidence="8" id="KW-1185">Reference proteome</keyword>
<feature type="transmembrane region" description="Helical" evidence="5">
    <location>
        <begin position="126"/>
        <end position="147"/>
    </location>
</feature>
<feature type="region of interest" description="Disordered" evidence="4">
    <location>
        <begin position="638"/>
        <end position="660"/>
    </location>
</feature>
<evidence type="ECO:0000313" key="7">
    <source>
        <dbReference type="EMBL" id="CAK0871366.1"/>
    </source>
</evidence>
<evidence type="ECO:0000256" key="3">
    <source>
        <dbReference type="PROSITE-ProRule" id="PRU10141"/>
    </source>
</evidence>
<feature type="transmembrane region" description="Helical" evidence="5">
    <location>
        <begin position="100"/>
        <end position="119"/>
    </location>
</feature>
<feature type="binding site" evidence="3">
    <location>
        <position position="363"/>
    </location>
    <ligand>
        <name>ATP</name>
        <dbReference type="ChEBI" id="CHEBI:30616"/>
    </ligand>
</feature>
<keyword evidence="5" id="KW-0472">Membrane</keyword>
<evidence type="ECO:0000259" key="6">
    <source>
        <dbReference type="PROSITE" id="PS50011"/>
    </source>
</evidence>
<dbReference type="EMBL" id="CAUYUJ010017060">
    <property type="protein sequence ID" value="CAK0871366.1"/>
    <property type="molecule type" value="Genomic_DNA"/>
</dbReference>
<feature type="region of interest" description="Disordered" evidence="4">
    <location>
        <begin position="700"/>
        <end position="729"/>
    </location>
</feature>
<feature type="transmembrane region" description="Helical" evidence="5">
    <location>
        <begin position="203"/>
        <end position="220"/>
    </location>
</feature>
<evidence type="ECO:0000256" key="5">
    <source>
        <dbReference type="SAM" id="Phobius"/>
    </source>
</evidence>
<dbReference type="Pfam" id="PF00069">
    <property type="entry name" value="Pkinase"/>
    <property type="match status" value="1"/>
</dbReference>
<gene>
    <name evidence="7" type="ORF">PCOR1329_LOCUS57221</name>
</gene>
<dbReference type="InterPro" id="IPR011009">
    <property type="entry name" value="Kinase-like_dom_sf"/>
</dbReference>
<comment type="caution">
    <text evidence="7">The sequence shown here is derived from an EMBL/GenBank/DDBJ whole genome shotgun (WGS) entry which is preliminary data.</text>
</comment>
<dbReference type="InterPro" id="IPR008271">
    <property type="entry name" value="Ser/Thr_kinase_AS"/>
</dbReference>
<evidence type="ECO:0000313" key="8">
    <source>
        <dbReference type="Proteomes" id="UP001189429"/>
    </source>
</evidence>
<feature type="domain" description="Protein kinase" evidence="6">
    <location>
        <begin position="336"/>
        <end position="622"/>
    </location>
</feature>
<evidence type="ECO:0000256" key="4">
    <source>
        <dbReference type="SAM" id="MobiDB-lite"/>
    </source>
</evidence>
<dbReference type="Proteomes" id="UP001189429">
    <property type="component" value="Unassembled WGS sequence"/>
</dbReference>
<dbReference type="Gene3D" id="3.30.200.20">
    <property type="entry name" value="Phosphorylase Kinase, domain 1"/>
    <property type="match status" value="1"/>
</dbReference>
<name>A0ABN9VEE9_9DINO</name>
<feature type="transmembrane region" description="Helical" evidence="5">
    <location>
        <begin position="59"/>
        <end position="80"/>
    </location>
</feature>
<organism evidence="7 8">
    <name type="scientific">Prorocentrum cordatum</name>
    <dbReference type="NCBI Taxonomy" id="2364126"/>
    <lineage>
        <taxon>Eukaryota</taxon>
        <taxon>Sar</taxon>
        <taxon>Alveolata</taxon>
        <taxon>Dinophyceae</taxon>
        <taxon>Prorocentrales</taxon>
        <taxon>Prorocentraceae</taxon>
        <taxon>Prorocentrum</taxon>
    </lineage>
</organism>
<dbReference type="SMART" id="SM00220">
    <property type="entry name" value="S_TKc"/>
    <property type="match status" value="1"/>
</dbReference>
<protein>
    <recommendedName>
        <fullName evidence="6">Protein kinase domain-containing protein</fullName>
    </recommendedName>
</protein>